<feature type="compositionally biased region" description="Polar residues" evidence="7">
    <location>
        <begin position="224"/>
        <end position="245"/>
    </location>
</feature>
<sequence length="582" mass="64802">MSSSGGSLNTTSVDSYNTSYSFPNQFMMVPSFGNGNTNNTYHGMMNNNRSSTSSNQEDNKAAPSSLSWDFHDQMIINKQSFSTSTESEIPKFKSFPPASIPISPPPVSPSSFLAFPSTLSPSFLLDSPVLFSNSNTLLSPTTGTFSGLDRKDEATKFSDFSFQSRTRPAVSSSSMFHASAGNISSQQVVAKQQDVWTFKKPNQLTESSAIKDGTRSEVPTTEVDMQNNPALNSNHSLYSQPSQYVREQRRSDDGYNWRKYGQKQVKGSENPRSYYKCTYPNCPTKKKVERNLEGHVTEIVYKGNHNHPKPQSTRRSSSHSIQNPTYTTNSEISNHSNTLGENAQTDSFPNAENSSASFGDDEFDQNSAMSNSRDDDENEPDAKRWKGENDNEAVSVSGSKTVREPRIVVQTTSDIDILDDGYRWRKYGQKVVKRNPNPRSYYKCTYPGCPVRKHVERASHDLRAVITTYEGKHSHDVPAARGSGSYAVNRPSAINNNNNMSMTIRPLATNTNSIHGTNFANLLQNTIPRPQSQAPFTLQMLPNQRSFGISGDNVNQMQQTGNAFHIAKKEPKDDLFFNSFLN</sequence>
<organism evidence="9 10">
    <name type="scientific">Cinchona calisaya</name>
    <dbReference type="NCBI Taxonomy" id="153742"/>
    <lineage>
        <taxon>Eukaryota</taxon>
        <taxon>Viridiplantae</taxon>
        <taxon>Streptophyta</taxon>
        <taxon>Embryophyta</taxon>
        <taxon>Tracheophyta</taxon>
        <taxon>Spermatophyta</taxon>
        <taxon>Magnoliopsida</taxon>
        <taxon>eudicotyledons</taxon>
        <taxon>Gunneridae</taxon>
        <taxon>Pentapetalae</taxon>
        <taxon>asterids</taxon>
        <taxon>lamiids</taxon>
        <taxon>Gentianales</taxon>
        <taxon>Rubiaceae</taxon>
        <taxon>Cinchonoideae</taxon>
        <taxon>Cinchoneae</taxon>
        <taxon>Cinchona</taxon>
    </lineage>
</organism>
<evidence type="ECO:0000256" key="2">
    <source>
        <dbReference type="ARBA" id="ARBA00022737"/>
    </source>
</evidence>
<name>A0ABD3AZB7_9GENT</name>
<keyword evidence="5" id="KW-0804">Transcription</keyword>
<dbReference type="AlphaFoldDB" id="A0ABD3AZB7"/>
<evidence type="ECO:0000256" key="5">
    <source>
        <dbReference type="ARBA" id="ARBA00023163"/>
    </source>
</evidence>
<evidence type="ECO:0000313" key="9">
    <source>
        <dbReference type="EMBL" id="KAL3536580.1"/>
    </source>
</evidence>
<keyword evidence="6" id="KW-0539">Nucleus</keyword>
<feature type="compositionally biased region" description="Polar residues" evidence="7">
    <location>
        <begin position="309"/>
        <end position="357"/>
    </location>
</feature>
<comment type="caution">
    <text evidence="9">The sequence shown here is derived from an EMBL/GenBank/DDBJ whole genome shotgun (WGS) entry which is preliminary data.</text>
</comment>
<dbReference type="SUPFAM" id="SSF118290">
    <property type="entry name" value="WRKY DNA-binding domain"/>
    <property type="match status" value="2"/>
</dbReference>
<dbReference type="InterPro" id="IPR003657">
    <property type="entry name" value="WRKY_dom"/>
</dbReference>
<evidence type="ECO:0000256" key="1">
    <source>
        <dbReference type="ARBA" id="ARBA00004123"/>
    </source>
</evidence>
<dbReference type="SMART" id="SM00774">
    <property type="entry name" value="WRKY"/>
    <property type="match status" value="2"/>
</dbReference>
<feature type="domain" description="WRKY" evidence="8">
    <location>
        <begin position="246"/>
        <end position="310"/>
    </location>
</feature>
<feature type="region of interest" description="Disordered" evidence="7">
    <location>
        <begin position="224"/>
        <end position="272"/>
    </location>
</feature>
<dbReference type="Proteomes" id="UP001630127">
    <property type="component" value="Unassembled WGS sequence"/>
</dbReference>
<evidence type="ECO:0000256" key="6">
    <source>
        <dbReference type="ARBA" id="ARBA00023242"/>
    </source>
</evidence>
<gene>
    <name evidence="9" type="ORF">ACH5RR_005041</name>
</gene>
<evidence type="ECO:0000313" key="10">
    <source>
        <dbReference type="Proteomes" id="UP001630127"/>
    </source>
</evidence>
<dbReference type="PANTHER" id="PTHR31221:SF1">
    <property type="entry name" value="WRKY TRANSCRIPTION FACTOR 33-RELATED"/>
    <property type="match status" value="1"/>
</dbReference>
<dbReference type="InterPro" id="IPR036576">
    <property type="entry name" value="WRKY_dom_sf"/>
</dbReference>
<dbReference type="FunFam" id="2.20.25.80:FF:000001">
    <property type="entry name" value="WRKY transcription factor 33"/>
    <property type="match status" value="1"/>
</dbReference>
<dbReference type="GO" id="GO:0005634">
    <property type="term" value="C:nucleus"/>
    <property type="evidence" value="ECO:0007669"/>
    <property type="project" value="UniProtKB-SubCell"/>
</dbReference>
<dbReference type="PROSITE" id="PS50811">
    <property type="entry name" value="WRKY"/>
    <property type="match status" value="2"/>
</dbReference>
<dbReference type="EMBL" id="JBJUIK010000002">
    <property type="protein sequence ID" value="KAL3536580.1"/>
    <property type="molecule type" value="Genomic_DNA"/>
</dbReference>
<feature type="region of interest" description="Disordered" evidence="7">
    <location>
        <begin position="300"/>
        <end position="399"/>
    </location>
</feature>
<keyword evidence="3" id="KW-0805">Transcription regulation</keyword>
<dbReference type="GO" id="GO:0003677">
    <property type="term" value="F:DNA binding"/>
    <property type="evidence" value="ECO:0007669"/>
    <property type="project" value="UniProtKB-KW"/>
</dbReference>
<dbReference type="Gene3D" id="2.20.25.80">
    <property type="entry name" value="WRKY domain"/>
    <property type="match status" value="2"/>
</dbReference>
<protein>
    <recommendedName>
        <fullName evidence="8">WRKY domain-containing protein</fullName>
    </recommendedName>
</protein>
<keyword evidence="2" id="KW-0677">Repeat</keyword>
<reference evidence="9 10" key="1">
    <citation type="submission" date="2024-11" db="EMBL/GenBank/DDBJ databases">
        <title>A near-complete genome assembly of Cinchona calisaya.</title>
        <authorList>
            <person name="Lian D.C."/>
            <person name="Zhao X.W."/>
            <person name="Wei L."/>
        </authorList>
    </citation>
    <scope>NUCLEOTIDE SEQUENCE [LARGE SCALE GENOMIC DNA]</scope>
    <source>
        <tissue evidence="9">Nenye</tissue>
    </source>
</reference>
<feature type="region of interest" description="Disordered" evidence="7">
    <location>
        <begin position="39"/>
        <end position="64"/>
    </location>
</feature>
<evidence type="ECO:0000256" key="3">
    <source>
        <dbReference type="ARBA" id="ARBA00023015"/>
    </source>
</evidence>
<keyword evidence="4" id="KW-0238">DNA-binding</keyword>
<evidence type="ECO:0000256" key="7">
    <source>
        <dbReference type="SAM" id="MobiDB-lite"/>
    </source>
</evidence>
<proteinExistence type="predicted"/>
<comment type="subcellular location">
    <subcellularLocation>
        <location evidence="1">Nucleus</location>
    </subcellularLocation>
</comment>
<feature type="compositionally biased region" description="Low complexity" evidence="7">
    <location>
        <begin position="46"/>
        <end position="55"/>
    </location>
</feature>
<dbReference type="FunFam" id="2.20.25.80:FF:000006">
    <property type="entry name" value="WRKY transcription factor"/>
    <property type="match status" value="1"/>
</dbReference>
<dbReference type="PANTHER" id="PTHR31221">
    <property type="entry name" value="WRKY TRANSCRIPTION FACTOR PROTEIN 1-RELATED"/>
    <property type="match status" value="1"/>
</dbReference>
<keyword evidence="10" id="KW-1185">Reference proteome</keyword>
<feature type="compositionally biased region" description="Basic and acidic residues" evidence="7">
    <location>
        <begin position="380"/>
        <end position="389"/>
    </location>
</feature>
<dbReference type="Pfam" id="PF03106">
    <property type="entry name" value="WRKY"/>
    <property type="match status" value="2"/>
</dbReference>
<feature type="compositionally biased region" description="Basic and acidic residues" evidence="7">
    <location>
        <begin position="246"/>
        <end position="256"/>
    </location>
</feature>
<evidence type="ECO:0000256" key="4">
    <source>
        <dbReference type="ARBA" id="ARBA00023125"/>
    </source>
</evidence>
<feature type="domain" description="WRKY" evidence="8">
    <location>
        <begin position="413"/>
        <end position="478"/>
    </location>
</feature>
<accession>A0ABD3AZB7</accession>
<evidence type="ECO:0000259" key="8">
    <source>
        <dbReference type="PROSITE" id="PS50811"/>
    </source>
</evidence>
<dbReference type="InterPro" id="IPR044810">
    <property type="entry name" value="WRKY_plant"/>
</dbReference>